<reference evidence="2 3" key="1">
    <citation type="submission" date="2024-01" db="EMBL/GenBank/DDBJ databases">
        <title>Genome assemblies of Stephania.</title>
        <authorList>
            <person name="Yang L."/>
        </authorList>
    </citation>
    <scope>NUCLEOTIDE SEQUENCE [LARGE SCALE GENOMIC DNA]</scope>
    <source>
        <strain evidence="2">JXDWG</strain>
        <tissue evidence="2">Leaf</tissue>
    </source>
</reference>
<dbReference type="Pfam" id="PF00646">
    <property type="entry name" value="F-box"/>
    <property type="match status" value="1"/>
</dbReference>
<dbReference type="CDD" id="cd22162">
    <property type="entry name" value="F-box_AtSKIP3-like"/>
    <property type="match status" value="1"/>
</dbReference>
<keyword evidence="3" id="KW-1185">Reference proteome</keyword>
<dbReference type="Proteomes" id="UP001419268">
    <property type="component" value="Unassembled WGS sequence"/>
</dbReference>
<gene>
    <name evidence="2" type="ORF">Scep_010034</name>
</gene>
<evidence type="ECO:0000313" key="2">
    <source>
        <dbReference type="EMBL" id="KAK9140353.1"/>
    </source>
</evidence>
<dbReference type="PANTHER" id="PTHR32278">
    <property type="entry name" value="F-BOX DOMAIN-CONTAINING PROTEIN"/>
    <property type="match status" value="1"/>
</dbReference>
<dbReference type="EMBL" id="JBBNAG010000004">
    <property type="protein sequence ID" value="KAK9140353.1"/>
    <property type="molecule type" value="Genomic_DNA"/>
</dbReference>
<dbReference type="InterPro" id="IPR025886">
    <property type="entry name" value="PP2-like"/>
</dbReference>
<dbReference type="AlphaFoldDB" id="A0AAP0JU95"/>
<name>A0AAP0JU95_9MAGN</name>
<dbReference type="Pfam" id="PF14299">
    <property type="entry name" value="PP2"/>
    <property type="match status" value="1"/>
</dbReference>
<evidence type="ECO:0000313" key="3">
    <source>
        <dbReference type="Proteomes" id="UP001419268"/>
    </source>
</evidence>
<accession>A0AAP0JU95</accession>
<dbReference type="InterPro" id="IPR036047">
    <property type="entry name" value="F-box-like_dom_sf"/>
</dbReference>
<feature type="domain" description="F-box" evidence="1">
    <location>
        <begin position="39"/>
        <end position="79"/>
    </location>
</feature>
<dbReference type="PANTHER" id="PTHR32278:SF111">
    <property type="entry name" value="F-BOX PROTEIN PP2-B12-RELATED"/>
    <property type="match status" value="1"/>
</dbReference>
<protein>
    <recommendedName>
        <fullName evidence="1">F-box domain-containing protein</fullName>
    </recommendedName>
</protein>
<proteinExistence type="predicted"/>
<dbReference type="InterPro" id="IPR001810">
    <property type="entry name" value="F-box_dom"/>
</dbReference>
<dbReference type="SUPFAM" id="SSF81383">
    <property type="entry name" value="F-box domain"/>
    <property type="match status" value="1"/>
</dbReference>
<organism evidence="2 3">
    <name type="scientific">Stephania cephalantha</name>
    <dbReference type="NCBI Taxonomy" id="152367"/>
    <lineage>
        <taxon>Eukaryota</taxon>
        <taxon>Viridiplantae</taxon>
        <taxon>Streptophyta</taxon>
        <taxon>Embryophyta</taxon>
        <taxon>Tracheophyta</taxon>
        <taxon>Spermatophyta</taxon>
        <taxon>Magnoliopsida</taxon>
        <taxon>Ranunculales</taxon>
        <taxon>Menispermaceae</taxon>
        <taxon>Menispermoideae</taxon>
        <taxon>Cissampelideae</taxon>
        <taxon>Stephania</taxon>
    </lineage>
</organism>
<evidence type="ECO:0000259" key="1">
    <source>
        <dbReference type="Pfam" id="PF00646"/>
    </source>
</evidence>
<comment type="caution">
    <text evidence="2">The sequence shown here is derived from an EMBL/GenBank/DDBJ whole genome shotgun (WGS) entry which is preliminary data.</text>
</comment>
<sequence>MKPKTRVHNREVLDLEEAEAEFTQEEEIDPKNGGMRNFYCLPEGCVANIISLTSPRDACRSSAVSSVFKSAAESDIVWERFLPSDYEDIISRSSSGSRSSSSGHHLNRFSSKKELYFYLCEHPILIDGGTKSFRVHKSSGKKIYMIGAKELSIVWGGTPQYWRWTSLPEARFPEVAELIRVCWLEIKGKMDTRILSPETAYTANLVMKSVKGAYGFEHPPAEASVKVTSTTDITTINTDDGVDWWMANDQGGRSVYLDRACAMRRHFQLAPAAVAPHAVRNKELASYGHGRPTLLTRWDIAGLVQFPWSRGDGWMEVEMGEFYNVGGDQREVQMSLTEIKGGHWKAGLIVQGIELRPKNK</sequence>